<dbReference type="Gene3D" id="2.60.40.1120">
    <property type="entry name" value="Carboxypeptidase-like, regulatory domain"/>
    <property type="match status" value="1"/>
</dbReference>
<keyword evidence="2" id="KW-1185">Reference proteome</keyword>
<dbReference type="SUPFAM" id="SSF49452">
    <property type="entry name" value="Starch-binding domain-like"/>
    <property type="match status" value="1"/>
</dbReference>
<dbReference type="Pfam" id="PF13620">
    <property type="entry name" value="CarboxypepD_reg"/>
    <property type="match status" value="1"/>
</dbReference>
<reference evidence="2" key="1">
    <citation type="submission" date="2017-06" db="EMBL/GenBank/DDBJ databases">
        <authorList>
            <person name="Cremers G."/>
        </authorList>
    </citation>
    <scope>NUCLEOTIDE SEQUENCE [LARGE SCALE GENOMIC DNA]</scope>
</reference>
<proteinExistence type="predicted"/>
<sequence>MIMVYGKASVIYKILKVNQVKIRKLLTLTFFSILMLFIFTIATGATTTSTTNTLDEFGITKLYENAPDGREWISKWDNGHTRTWTAQANDPDDPQFWTKWKGTGAWKTDGNGILSISGPTPRMYVIDQDQTGKWRNVEITLYGKRVSDRSTPWGGLEAVARTNHMVDSNLCDTRGIAARIRYDGHYDFEKETSHPNAVAVNNKVMWQSGMIYNTWIGYKFVVYDLANGSVKLELWYDDTDGVNGGNWKKINELVDTGRNFGAGGTPCSAGINPAMQLNLTEPRPGSETGKPNLAVYFRSDNVNTNGLLYKKASIREIVPIRIDSANGIISGTVKSSSGTPISGAVISDGTHSATTDATGAYTISNAPCGTYTLMASATGYQSSNKSVTVYCDKTTVFNFTLISSTQKAVQFDGNGDYVEVPDNNDFSVTTTKSLTVSFWLRPNALDFTTTEGSAPQGAYVNFLGKGEYASQNQIEWYFRMYNKTNANRPNRVSFYIFNLSGGNGIGSYFQDNITAGKWIHIAGKIDNKYIYIYKNGALRDKDDYTVGSIYPRNGKAPLRIGTVTKSSYIKGAVDDITIYNRPLTDTEIANIYNGNKPRNGIVAEWTADEGSGSYLYDSSGRNHNGKLYGNTAWITGHGS</sequence>
<dbReference type="AlphaFoldDB" id="A0A284VQZ7"/>
<protein>
    <recommendedName>
        <fullName evidence="3">LamG-like jellyroll fold domain-containing protein</fullName>
    </recommendedName>
</protein>
<gene>
    <name evidence="1" type="ORF">MNV_420007</name>
</gene>
<dbReference type="InterPro" id="IPR013320">
    <property type="entry name" value="ConA-like_dom_sf"/>
</dbReference>
<name>A0A284VQZ7_9EURY</name>
<dbReference type="SUPFAM" id="SSF49899">
    <property type="entry name" value="Concanavalin A-like lectins/glucanases"/>
    <property type="match status" value="1"/>
</dbReference>
<evidence type="ECO:0000313" key="2">
    <source>
        <dbReference type="Proteomes" id="UP000218615"/>
    </source>
</evidence>
<evidence type="ECO:0000313" key="1">
    <source>
        <dbReference type="EMBL" id="SNQ61623.1"/>
    </source>
</evidence>
<dbReference type="InterPro" id="IPR013784">
    <property type="entry name" value="Carb-bd-like_fold"/>
</dbReference>
<dbReference type="Gene3D" id="2.60.120.200">
    <property type="match status" value="1"/>
</dbReference>
<dbReference type="Pfam" id="PF13385">
    <property type="entry name" value="Laminin_G_3"/>
    <property type="match status" value="1"/>
</dbReference>
<dbReference type="Proteomes" id="UP000218615">
    <property type="component" value="Unassembled WGS sequence"/>
</dbReference>
<evidence type="ECO:0008006" key="3">
    <source>
        <dbReference type="Google" id="ProtNLM"/>
    </source>
</evidence>
<organism evidence="1 2">
    <name type="scientific">Candidatus Methanoperedens nitratireducens</name>
    <dbReference type="NCBI Taxonomy" id="1392998"/>
    <lineage>
        <taxon>Archaea</taxon>
        <taxon>Methanobacteriati</taxon>
        <taxon>Methanobacteriota</taxon>
        <taxon>Stenosarchaea group</taxon>
        <taxon>Methanomicrobia</taxon>
        <taxon>Methanosarcinales</taxon>
        <taxon>ANME-2 cluster</taxon>
        <taxon>Candidatus Methanoperedentaceae</taxon>
        <taxon>Candidatus Methanoperedens</taxon>
    </lineage>
</organism>
<dbReference type="EMBL" id="FZMP01000188">
    <property type="protein sequence ID" value="SNQ61623.1"/>
    <property type="molecule type" value="Genomic_DNA"/>
</dbReference>
<accession>A0A284VQZ7</accession>
<dbReference type="GO" id="GO:0030246">
    <property type="term" value="F:carbohydrate binding"/>
    <property type="evidence" value="ECO:0007669"/>
    <property type="project" value="InterPro"/>
</dbReference>